<reference evidence="2" key="1">
    <citation type="journal article" date="2019" name="Int. J. Syst. Evol. Microbiol.">
        <title>The Global Catalogue of Microorganisms (GCM) 10K type strain sequencing project: providing services to taxonomists for standard genome sequencing and annotation.</title>
        <authorList>
            <consortium name="The Broad Institute Genomics Platform"/>
            <consortium name="The Broad Institute Genome Sequencing Center for Infectious Disease"/>
            <person name="Wu L."/>
            <person name="Ma J."/>
        </authorList>
    </citation>
    <scope>NUCLEOTIDE SEQUENCE [LARGE SCALE GENOMIC DNA]</scope>
    <source>
        <strain evidence="2">KCTC 52644</strain>
    </source>
</reference>
<name>A0ABW5Z4V6_9FLAO</name>
<comment type="caution">
    <text evidence="1">The sequence shown here is derived from an EMBL/GenBank/DDBJ whole genome shotgun (WGS) entry which is preliminary data.</text>
</comment>
<organism evidence="1 2">
    <name type="scientific">Flavobacterium ardleyense</name>
    <dbReference type="NCBI Taxonomy" id="2038737"/>
    <lineage>
        <taxon>Bacteria</taxon>
        <taxon>Pseudomonadati</taxon>
        <taxon>Bacteroidota</taxon>
        <taxon>Flavobacteriia</taxon>
        <taxon>Flavobacteriales</taxon>
        <taxon>Flavobacteriaceae</taxon>
        <taxon>Flavobacterium</taxon>
    </lineage>
</organism>
<proteinExistence type="predicted"/>
<dbReference type="EMBL" id="JBHUOL010000007">
    <property type="protein sequence ID" value="MFD2907875.1"/>
    <property type="molecule type" value="Genomic_DNA"/>
</dbReference>
<protein>
    <recommendedName>
        <fullName evidence="3">Lipoprotein</fullName>
    </recommendedName>
</protein>
<dbReference type="PROSITE" id="PS51257">
    <property type="entry name" value="PROKAR_LIPOPROTEIN"/>
    <property type="match status" value="1"/>
</dbReference>
<keyword evidence="2" id="KW-1185">Reference proteome</keyword>
<dbReference type="RefSeq" id="WP_379804677.1">
    <property type="nucleotide sequence ID" value="NZ_JBHUOL010000007.1"/>
</dbReference>
<evidence type="ECO:0000313" key="1">
    <source>
        <dbReference type="EMBL" id="MFD2907875.1"/>
    </source>
</evidence>
<sequence>MKTKIINTILIILVLQGCSKKNIDTELLGNWSSTKSSNIVDLQFFEDSLVTDTWDRKTKFSWKSNASKIYYTQLTNLDSKLETDFIFDYKLNSQKDTLYLKKETDSSFTNQFLKINNAYQYFEKNINLNINLLNKESELISSGNKKFDFNIYLGYKNGQIIAKTDNSINLNRIEIYDLISSTNDSEINKIKYLLFTDKKIPEKQVDSIKKILRETSIKKIFRVYTNENVDYKKNHWKTELNWFGKYE</sequence>
<dbReference type="Proteomes" id="UP001597549">
    <property type="component" value="Unassembled WGS sequence"/>
</dbReference>
<accession>A0ABW5Z4V6</accession>
<evidence type="ECO:0000313" key="2">
    <source>
        <dbReference type="Proteomes" id="UP001597549"/>
    </source>
</evidence>
<evidence type="ECO:0008006" key="3">
    <source>
        <dbReference type="Google" id="ProtNLM"/>
    </source>
</evidence>
<gene>
    <name evidence="1" type="ORF">ACFSX9_03910</name>
</gene>